<protein>
    <submittedName>
        <fullName evidence="2">Uncharacterized protein</fullName>
    </submittedName>
</protein>
<proteinExistence type="predicted"/>
<feature type="transmembrane region" description="Helical" evidence="1">
    <location>
        <begin position="112"/>
        <end position="136"/>
    </location>
</feature>
<feature type="transmembrane region" description="Helical" evidence="1">
    <location>
        <begin position="613"/>
        <end position="639"/>
    </location>
</feature>
<dbReference type="AlphaFoldDB" id="A0A9P7AZ08"/>
<comment type="caution">
    <text evidence="2">The sequence shown here is derived from an EMBL/GenBank/DDBJ whole genome shotgun (WGS) entry which is preliminary data.</text>
</comment>
<dbReference type="EMBL" id="VNKQ01000005">
    <property type="protein sequence ID" value="KAG0651193.1"/>
    <property type="molecule type" value="Genomic_DNA"/>
</dbReference>
<gene>
    <name evidence="2" type="ORF">D0Z07_2813</name>
</gene>
<dbReference type="OrthoDB" id="5428040at2759"/>
<evidence type="ECO:0000313" key="3">
    <source>
        <dbReference type="Proteomes" id="UP000785200"/>
    </source>
</evidence>
<reference evidence="2" key="1">
    <citation type="submission" date="2019-07" db="EMBL/GenBank/DDBJ databases">
        <title>Hyphodiscus hymeniophilus genome sequencing and assembly.</title>
        <authorList>
            <person name="Kramer G."/>
            <person name="Nodwell J."/>
        </authorList>
    </citation>
    <scope>NUCLEOTIDE SEQUENCE</scope>
    <source>
        <strain evidence="2">ATCC 34498</strain>
    </source>
</reference>
<sequence>MLGGTVAALGIWSFWTFIWFSNGRNPTWHWIMVNDHIKVIVSASAEALNRVVGFMLGVECSMVLALALERSEVLFPSLVSASIGRSGTGPGKSFGMVKRIARKKWPYKGWDFRLPFVVILLCLIEIMTLGTHTVLFSDIRLGQISSHHNSTDVNFGFKYYNETISSLGGQADVLTSSDSGWVLKPPSYPVFAEYTESPFVQHGVSDTGVTLRAFLPYADSVARQSIHSYTGPTTVLDTRVTCQLPSFDNITIQVQSAGLIVAGYVKATTFTPRLGNSTWLPAHGVNNGWIRNGAAPFVCIAPLVNSSTYGVPDQWRASICQLANSGRNADGISGGLVSEFRDYATWLANVPNYNDASNFGTAYIILNISSGASAEWQEVVPSGDSRPMSLSQPLQVNEWAQFSLPPDLSFSASLCYSAFDTADISVVVTSRDTRNRTEPQPRFNFGTQRYTFGDVRNQYGQARDHDDDISSLEARGIFQLVNQSWIAGPGVQPPIYSYIRQYANLAGPYFSDGNTPYYSAFMLSTDSQGADYNATDYYAEFPILSGLQSVNPDAMHYWLFQDILAHGGSIAFAVQSLLTTLTSMVYYDQMALFDNRAAVMKSVFIESNLPRAIWGWLSVTIVFFLHIFLAWMILFWFLASTEYTMLGQKWQTVSQVSTVETKDLIAMAAQMSDDELKVKMGKVEQQEYDWV</sequence>
<keyword evidence="1" id="KW-0472">Membrane</keyword>
<name>A0A9P7AZ08_9HELO</name>
<evidence type="ECO:0000313" key="2">
    <source>
        <dbReference type="EMBL" id="KAG0651193.1"/>
    </source>
</evidence>
<evidence type="ECO:0000256" key="1">
    <source>
        <dbReference type="SAM" id="Phobius"/>
    </source>
</evidence>
<dbReference type="Proteomes" id="UP000785200">
    <property type="component" value="Unassembled WGS sequence"/>
</dbReference>
<keyword evidence="3" id="KW-1185">Reference proteome</keyword>
<keyword evidence="1" id="KW-1133">Transmembrane helix</keyword>
<keyword evidence="1" id="KW-0812">Transmembrane</keyword>
<accession>A0A9P7AZ08</accession>
<organism evidence="2 3">
    <name type="scientific">Hyphodiscus hymeniophilus</name>
    <dbReference type="NCBI Taxonomy" id="353542"/>
    <lineage>
        <taxon>Eukaryota</taxon>
        <taxon>Fungi</taxon>
        <taxon>Dikarya</taxon>
        <taxon>Ascomycota</taxon>
        <taxon>Pezizomycotina</taxon>
        <taxon>Leotiomycetes</taxon>
        <taxon>Helotiales</taxon>
        <taxon>Hyphodiscaceae</taxon>
        <taxon>Hyphodiscus</taxon>
    </lineage>
</organism>